<evidence type="ECO:0000313" key="3">
    <source>
        <dbReference type="Proteomes" id="UP001281761"/>
    </source>
</evidence>
<keyword evidence="3" id="KW-1185">Reference proteome</keyword>
<name>A0ABQ9XYT8_9EUKA</name>
<accession>A0ABQ9XYT8</accession>
<dbReference type="EMBL" id="JARBJD010000053">
    <property type="protein sequence ID" value="KAK2956656.1"/>
    <property type="molecule type" value="Genomic_DNA"/>
</dbReference>
<organism evidence="2 3">
    <name type="scientific">Blattamonas nauphoetae</name>
    <dbReference type="NCBI Taxonomy" id="2049346"/>
    <lineage>
        <taxon>Eukaryota</taxon>
        <taxon>Metamonada</taxon>
        <taxon>Preaxostyla</taxon>
        <taxon>Oxymonadida</taxon>
        <taxon>Blattamonas</taxon>
    </lineage>
</organism>
<evidence type="ECO:0000313" key="2">
    <source>
        <dbReference type="EMBL" id="KAK2956656.1"/>
    </source>
</evidence>
<reference evidence="2 3" key="1">
    <citation type="journal article" date="2022" name="bioRxiv">
        <title>Genomics of Preaxostyla Flagellates Illuminates Evolutionary Transitions and the Path Towards Mitochondrial Loss.</title>
        <authorList>
            <person name="Novak L.V.F."/>
            <person name="Treitli S.C."/>
            <person name="Pyrih J."/>
            <person name="Halakuc P."/>
            <person name="Pipaliya S.V."/>
            <person name="Vacek V."/>
            <person name="Brzon O."/>
            <person name="Soukal P."/>
            <person name="Eme L."/>
            <person name="Dacks J.B."/>
            <person name="Karnkowska A."/>
            <person name="Elias M."/>
            <person name="Hampl V."/>
        </authorList>
    </citation>
    <scope>NUCLEOTIDE SEQUENCE [LARGE SCALE GENOMIC DNA]</scope>
    <source>
        <strain evidence="2">NAU3</strain>
        <tissue evidence="2">Gut</tissue>
    </source>
</reference>
<gene>
    <name evidence="2" type="ORF">BLNAU_8290</name>
</gene>
<feature type="region of interest" description="Disordered" evidence="1">
    <location>
        <begin position="1"/>
        <end position="25"/>
    </location>
</feature>
<proteinExistence type="predicted"/>
<evidence type="ECO:0000256" key="1">
    <source>
        <dbReference type="SAM" id="MobiDB-lite"/>
    </source>
</evidence>
<dbReference type="Proteomes" id="UP001281761">
    <property type="component" value="Unassembled WGS sequence"/>
</dbReference>
<protein>
    <submittedName>
        <fullName evidence="2">Uncharacterized protein</fullName>
    </submittedName>
</protein>
<comment type="caution">
    <text evidence="2">The sequence shown here is derived from an EMBL/GenBank/DDBJ whole genome shotgun (WGS) entry which is preliminary data.</text>
</comment>
<feature type="compositionally biased region" description="Basic residues" evidence="1">
    <location>
        <begin position="1"/>
        <end position="15"/>
    </location>
</feature>
<sequence length="147" mass="16858">MPPKKKGKKKGKKSKKSDTPAVQFDYEPPADLDEQYVILNIRLISWTYLDFTFKTSTRTHLYTVIERISEQHRGTIQGIELFRETRAPNTQLKDEFATLEQLGIKGGTKDNPPTVTILYDFKADHIPQSVDVFFSNPDIPDRVSTEV</sequence>